<evidence type="ECO:0000313" key="3">
    <source>
        <dbReference type="EMBL" id="TPX41180.1"/>
    </source>
</evidence>
<organism evidence="3 5">
    <name type="scientific">Synchytrium endobioticum</name>
    <dbReference type="NCBI Taxonomy" id="286115"/>
    <lineage>
        <taxon>Eukaryota</taxon>
        <taxon>Fungi</taxon>
        <taxon>Fungi incertae sedis</taxon>
        <taxon>Chytridiomycota</taxon>
        <taxon>Chytridiomycota incertae sedis</taxon>
        <taxon>Chytridiomycetes</taxon>
        <taxon>Synchytriales</taxon>
        <taxon>Synchytriaceae</taxon>
        <taxon>Synchytrium</taxon>
    </lineage>
</organism>
<gene>
    <name evidence="3" type="ORF">SeLEV6574_g06217</name>
    <name evidence="2" type="ORF">SeMB42_g06585</name>
</gene>
<evidence type="ECO:0000256" key="1">
    <source>
        <dbReference type="SAM" id="MobiDB-lite"/>
    </source>
</evidence>
<accession>A0A507CQ15</accession>
<dbReference type="Proteomes" id="UP000320475">
    <property type="component" value="Unassembled WGS sequence"/>
</dbReference>
<keyword evidence="4" id="KW-1185">Reference proteome</keyword>
<name>A0A507CQ15_9FUNG</name>
<dbReference type="AlphaFoldDB" id="A0A507CQ15"/>
<dbReference type="VEuPathDB" id="FungiDB:SeMB42_g06585"/>
<dbReference type="EMBL" id="QEAN01000381">
    <property type="protein sequence ID" value="TPX38707.1"/>
    <property type="molecule type" value="Genomic_DNA"/>
</dbReference>
<feature type="region of interest" description="Disordered" evidence="1">
    <location>
        <begin position="174"/>
        <end position="195"/>
    </location>
</feature>
<dbReference type="OrthoDB" id="2122479at2759"/>
<sequence>MIRATSAFPVWLPNKLPYLDQMPSSAMAQQQVQSTYAALPPCIYPSARPYTGFTTLLHRFSQYERSRAATLILLQHQQQQQQQQAATTMFVNSNIDPSSSASVAGAFATNTSSIYIELGELGKTTKSLNDQRVTLTDRQVIKLEVARMGAAVDRLNKARFATDTATTEFKQAIATSPAASATSPTSQPSPTSPDEIRITFDATDTLQRSLLRHAPSEREKIMFISGLVSKLDSRRRYENQAAVMKPRSRLDHIARAAEKS</sequence>
<proteinExistence type="predicted"/>
<evidence type="ECO:0000313" key="2">
    <source>
        <dbReference type="EMBL" id="TPX38707.1"/>
    </source>
</evidence>
<feature type="compositionally biased region" description="Low complexity" evidence="1">
    <location>
        <begin position="174"/>
        <end position="193"/>
    </location>
</feature>
<evidence type="ECO:0000313" key="4">
    <source>
        <dbReference type="Proteomes" id="UP000317494"/>
    </source>
</evidence>
<protein>
    <submittedName>
        <fullName evidence="3">Uncharacterized protein</fullName>
    </submittedName>
</protein>
<comment type="caution">
    <text evidence="3">The sequence shown here is derived from an EMBL/GenBank/DDBJ whole genome shotgun (WGS) entry which is preliminary data.</text>
</comment>
<dbReference type="Proteomes" id="UP000317494">
    <property type="component" value="Unassembled WGS sequence"/>
</dbReference>
<dbReference type="EMBL" id="QEAM01000337">
    <property type="protein sequence ID" value="TPX41180.1"/>
    <property type="molecule type" value="Genomic_DNA"/>
</dbReference>
<evidence type="ECO:0000313" key="5">
    <source>
        <dbReference type="Proteomes" id="UP000320475"/>
    </source>
</evidence>
<reference evidence="4 5" key="1">
    <citation type="journal article" date="2019" name="Sci. Rep.">
        <title>Comparative genomics of chytrid fungi reveal insights into the obligate biotrophic and pathogenic lifestyle of Synchytrium endobioticum.</title>
        <authorList>
            <person name="van de Vossenberg B.T.L.H."/>
            <person name="Warris S."/>
            <person name="Nguyen H.D.T."/>
            <person name="van Gent-Pelzer M.P.E."/>
            <person name="Joly D.L."/>
            <person name="van de Geest H.C."/>
            <person name="Bonants P.J.M."/>
            <person name="Smith D.S."/>
            <person name="Levesque C.A."/>
            <person name="van der Lee T.A.J."/>
        </authorList>
    </citation>
    <scope>NUCLEOTIDE SEQUENCE [LARGE SCALE GENOMIC DNA]</scope>
    <source>
        <strain evidence="3 5">LEV6574</strain>
        <strain evidence="2 4">MB42</strain>
    </source>
</reference>